<proteinExistence type="predicted"/>
<sequence>RAAPLRHGQSVLAGGQRAVSGYAVAGRARAQWQNRRPARGSIICPARHRRAGRGPSGAGRTFSAG</sequence>
<feature type="non-terminal residue" evidence="2">
    <location>
        <position position="1"/>
    </location>
</feature>
<organism evidence="2">
    <name type="scientific">Tanacetum cinerariifolium</name>
    <name type="common">Dalmatian daisy</name>
    <name type="synonym">Chrysanthemum cinerariifolium</name>
    <dbReference type="NCBI Taxonomy" id="118510"/>
    <lineage>
        <taxon>Eukaryota</taxon>
        <taxon>Viridiplantae</taxon>
        <taxon>Streptophyta</taxon>
        <taxon>Embryophyta</taxon>
        <taxon>Tracheophyta</taxon>
        <taxon>Spermatophyta</taxon>
        <taxon>Magnoliopsida</taxon>
        <taxon>eudicotyledons</taxon>
        <taxon>Gunneridae</taxon>
        <taxon>Pentapetalae</taxon>
        <taxon>asterids</taxon>
        <taxon>campanulids</taxon>
        <taxon>Asterales</taxon>
        <taxon>Asteraceae</taxon>
        <taxon>Asteroideae</taxon>
        <taxon>Anthemideae</taxon>
        <taxon>Anthemidinae</taxon>
        <taxon>Tanacetum</taxon>
    </lineage>
</organism>
<dbReference type="EMBL" id="BKCJ011267764">
    <property type="protein sequence ID" value="GFD12753.1"/>
    <property type="molecule type" value="Genomic_DNA"/>
</dbReference>
<accession>A0A699TS93</accession>
<reference evidence="2" key="1">
    <citation type="journal article" date="2019" name="Sci. Rep.">
        <title>Draft genome of Tanacetum cinerariifolium, the natural source of mosquito coil.</title>
        <authorList>
            <person name="Yamashiro T."/>
            <person name="Shiraishi A."/>
            <person name="Satake H."/>
            <person name="Nakayama K."/>
        </authorList>
    </citation>
    <scope>NUCLEOTIDE SEQUENCE</scope>
</reference>
<evidence type="ECO:0000256" key="1">
    <source>
        <dbReference type="SAM" id="MobiDB-lite"/>
    </source>
</evidence>
<feature type="region of interest" description="Disordered" evidence="1">
    <location>
        <begin position="46"/>
        <end position="65"/>
    </location>
</feature>
<name>A0A699TS93_TANCI</name>
<dbReference type="AlphaFoldDB" id="A0A699TS93"/>
<gene>
    <name evidence="2" type="ORF">Tci_884722</name>
</gene>
<protein>
    <submittedName>
        <fullName evidence="2">Uncharacterized protein</fullName>
    </submittedName>
</protein>
<evidence type="ECO:0000313" key="2">
    <source>
        <dbReference type="EMBL" id="GFD12753.1"/>
    </source>
</evidence>
<comment type="caution">
    <text evidence="2">The sequence shown here is derived from an EMBL/GenBank/DDBJ whole genome shotgun (WGS) entry which is preliminary data.</text>
</comment>